<dbReference type="RefSeq" id="WP_302110262.1">
    <property type="nucleotide sequence ID" value="NZ_JAUKTR010000004.1"/>
</dbReference>
<feature type="compositionally biased region" description="Gly residues" evidence="1">
    <location>
        <begin position="213"/>
        <end position="224"/>
    </location>
</feature>
<evidence type="ECO:0000313" key="2">
    <source>
        <dbReference type="EMBL" id="MDO1559830.1"/>
    </source>
</evidence>
<feature type="region of interest" description="Disordered" evidence="1">
    <location>
        <begin position="204"/>
        <end position="232"/>
    </location>
</feature>
<gene>
    <name evidence="2" type="ORF">Q0812_10370</name>
</gene>
<evidence type="ECO:0008006" key="4">
    <source>
        <dbReference type="Google" id="ProtNLM"/>
    </source>
</evidence>
<comment type="caution">
    <text evidence="2">The sequence shown here is derived from an EMBL/GenBank/DDBJ whole genome shotgun (WGS) entry which is preliminary data.</text>
</comment>
<dbReference type="Proteomes" id="UP001169063">
    <property type="component" value="Unassembled WGS sequence"/>
</dbReference>
<evidence type="ECO:0000313" key="3">
    <source>
        <dbReference type="Proteomes" id="UP001169063"/>
    </source>
</evidence>
<proteinExistence type="predicted"/>
<reference evidence="2" key="1">
    <citation type="submission" date="2023-07" db="EMBL/GenBank/DDBJ databases">
        <title>Brevundimonas soil sp. nov., isolated from the soil of chemical plant.</title>
        <authorList>
            <person name="Wu N."/>
        </authorList>
    </citation>
    <scope>NUCLEOTIDE SEQUENCE</scope>
    <source>
        <strain evidence="2">XZ-24</strain>
    </source>
</reference>
<organism evidence="2 3">
    <name type="scientific">Peiella sedimenti</name>
    <dbReference type="NCBI Taxonomy" id="3061083"/>
    <lineage>
        <taxon>Bacteria</taxon>
        <taxon>Pseudomonadati</taxon>
        <taxon>Pseudomonadota</taxon>
        <taxon>Alphaproteobacteria</taxon>
        <taxon>Caulobacterales</taxon>
        <taxon>Caulobacteraceae</taxon>
        <taxon>Peiella</taxon>
    </lineage>
</organism>
<name>A0ABT8SMN0_9CAUL</name>
<sequence>MALDTTLMAGMDASHLRVFHALRVELIDGGDINLIDGSGFVSFNVDGETVTFTGRNETFGTLANLSTITEAVATEAPRLTVTLLPPGTEGLGTLAAVQNQGSLVKLWFGLINEITGQAIGVPELIWFGRLDTVKVTTGVGVRAVELDVSTVFDRLFPTEEACRLNDLWHQSIWPGETGLSRVIEATLNVPWGMDAARPTVISGRSVSRTTTGTTGGSTTGGGPGRPAWTDTSWTTLTGRTGIGPEQF</sequence>
<accession>A0ABT8SMN0</accession>
<protein>
    <recommendedName>
        <fullName evidence="4">Minor tail protein</fullName>
    </recommendedName>
</protein>
<evidence type="ECO:0000256" key="1">
    <source>
        <dbReference type="SAM" id="MobiDB-lite"/>
    </source>
</evidence>
<dbReference type="EMBL" id="JAUKTR010000004">
    <property type="protein sequence ID" value="MDO1559830.1"/>
    <property type="molecule type" value="Genomic_DNA"/>
</dbReference>
<keyword evidence="3" id="KW-1185">Reference proteome</keyword>